<evidence type="ECO:0000256" key="4">
    <source>
        <dbReference type="SAM" id="MobiDB-lite"/>
    </source>
</evidence>
<sequence>MSSTERQGVRQAPGVPSDPASLAPEAARRLFAEGLTVPTSGWCAGYAQANIIAVPRGLAFETLLFAQRNPKPCPILDVLDAGEVRGGVLGGADPGSHADIRTDVPLYRVYERGELVAEVADARGHWRDDLVTFLVGCSFTFEHPLLEAGVPVRHLTAGRNVPMYVTSRQCRPAGQLSGPLVVSMRGVPSALVADAVRVTSRYPAVHGAPVHVGDPGALGIGDLAAPDFGDPPVLEPGDVPVFWACGVTPQAMVMESRPEIAITHAPGHMLITDARDSAYAVP</sequence>
<dbReference type="HAMAP" id="MF_01830">
    <property type="entry name" value="Hydro_lyase"/>
    <property type="match status" value="1"/>
</dbReference>
<dbReference type="PANTHER" id="PTHR32022">
    <property type="entry name" value="D-GLUTAMATE CYCLASE, MITOCHONDRIAL"/>
    <property type="match status" value="1"/>
</dbReference>
<dbReference type="EC" id="4.2.1.-" evidence="3"/>
<name>A0ABT5GG35_9MICO</name>
<dbReference type="Proteomes" id="UP001150259">
    <property type="component" value="Unassembled WGS sequence"/>
</dbReference>
<evidence type="ECO:0000256" key="3">
    <source>
        <dbReference type="HAMAP-Rule" id="MF_01830"/>
    </source>
</evidence>
<dbReference type="SUPFAM" id="SSF160920">
    <property type="entry name" value="PSTPO5379-like"/>
    <property type="match status" value="1"/>
</dbReference>
<comment type="similarity">
    <text evidence="1 3">Belongs to the D-glutamate cyclase family.</text>
</comment>
<evidence type="ECO:0000256" key="1">
    <source>
        <dbReference type="ARBA" id="ARBA00007896"/>
    </source>
</evidence>
<dbReference type="NCBIfam" id="NF003969">
    <property type="entry name" value="PRK05463.1"/>
    <property type="match status" value="1"/>
</dbReference>
<proteinExistence type="inferred from homology"/>
<evidence type="ECO:0000256" key="2">
    <source>
        <dbReference type="ARBA" id="ARBA00023239"/>
    </source>
</evidence>
<dbReference type="PIRSF" id="PIRSF029755">
    <property type="entry name" value="UCP029755"/>
    <property type="match status" value="1"/>
</dbReference>
<reference evidence="5 6" key="1">
    <citation type="submission" date="2022-11" db="EMBL/GenBank/DDBJ databases">
        <title>Anaerobic phenanthrene biodegradation by a DNRA strain PheN6.</title>
        <authorList>
            <person name="Zhang Z."/>
        </authorList>
    </citation>
    <scope>NUCLEOTIDE SEQUENCE [LARGE SCALE GENOMIC DNA]</scope>
    <source>
        <strain evidence="5 6">PheN6</strain>
    </source>
</reference>
<accession>A0ABT5GG35</accession>
<dbReference type="InterPro" id="IPR038021">
    <property type="entry name" value="Putative_hydro-lyase"/>
</dbReference>
<dbReference type="Pfam" id="PF07286">
    <property type="entry name" value="D-Glu_cyclase"/>
    <property type="match status" value="1"/>
</dbReference>
<dbReference type="Gene3D" id="3.30.2040.10">
    <property type="entry name" value="PSTPO5379-like domain"/>
    <property type="match status" value="1"/>
</dbReference>
<feature type="region of interest" description="Disordered" evidence="4">
    <location>
        <begin position="1"/>
        <end position="21"/>
    </location>
</feature>
<keyword evidence="6" id="KW-1185">Reference proteome</keyword>
<dbReference type="EMBL" id="JAPFQL010000024">
    <property type="protein sequence ID" value="MDC5697068.1"/>
    <property type="molecule type" value="Genomic_DNA"/>
</dbReference>
<dbReference type="InterPro" id="IPR016938">
    <property type="entry name" value="UPF0317"/>
</dbReference>
<organism evidence="5 6">
    <name type="scientific">Intrasporangium calvum</name>
    <dbReference type="NCBI Taxonomy" id="53358"/>
    <lineage>
        <taxon>Bacteria</taxon>
        <taxon>Bacillati</taxon>
        <taxon>Actinomycetota</taxon>
        <taxon>Actinomycetes</taxon>
        <taxon>Micrococcales</taxon>
        <taxon>Intrasporangiaceae</taxon>
        <taxon>Intrasporangium</taxon>
    </lineage>
</organism>
<keyword evidence="2 3" id="KW-0456">Lyase</keyword>
<dbReference type="InterPro" id="IPR009906">
    <property type="entry name" value="D-Glu_cyclase"/>
</dbReference>
<dbReference type="Gene3D" id="3.40.1640.10">
    <property type="entry name" value="PSTPO5379-like"/>
    <property type="match status" value="1"/>
</dbReference>
<protein>
    <recommendedName>
        <fullName evidence="3">Putative hydro-lyase OO014_07335</fullName>
        <ecNumber evidence="3">4.2.1.-</ecNumber>
    </recommendedName>
</protein>
<comment type="caution">
    <text evidence="5">The sequence shown here is derived from an EMBL/GenBank/DDBJ whole genome shotgun (WGS) entry which is preliminary data.</text>
</comment>
<gene>
    <name evidence="5" type="ORF">OO014_07335</name>
</gene>
<evidence type="ECO:0000313" key="6">
    <source>
        <dbReference type="Proteomes" id="UP001150259"/>
    </source>
</evidence>
<evidence type="ECO:0000313" key="5">
    <source>
        <dbReference type="EMBL" id="MDC5697068.1"/>
    </source>
</evidence>
<dbReference type="PANTHER" id="PTHR32022:SF10">
    <property type="entry name" value="D-GLUTAMATE CYCLASE, MITOCHONDRIAL"/>
    <property type="match status" value="1"/>
</dbReference>
<dbReference type="RefSeq" id="WP_272461641.1">
    <property type="nucleotide sequence ID" value="NZ_JAPFQL010000024.1"/>
</dbReference>